<evidence type="ECO:0000256" key="1">
    <source>
        <dbReference type="ARBA" id="ARBA00004604"/>
    </source>
</evidence>
<evidence type="ECO:0000256" key="2">
    <source>
        <dbReference type="ARBA" id="ARBA00010734"/>
    </source>
</evidence>
<protein>
    <recommendedName>
        <fullName evidence="6">U3 small nucleolar RNA-associated protein 6 N-terminal domain-containing protein</fullName>
    </recommendedName>
</protein>
<sequence length="349" mass="41653">MAEYVQQNIEDMLPELEQLERVGLFTKDETRQILKKRQGYEYRLRRQTKCKEDFLQYIQYEINCLALLHKRREKTGYSFKQLNLENVIKERINKLFRMATYRFQEDLKLWMSHIAFCESKDDVVRVGKIFTRMLQVHNKKPEIWILAAKWEFENKNAENARATLQRGLRFNPDSKKLWLEYYRMELLYTDKMQKRKKILGVEDPEMEGKKDAVLTGQVAEVVYKQAKEAFPDDAELILGFIQICELFSFTKSQLDSMYKDLKKNYPDKPLTWDARARRCMSIQTGQDSSNEDKMHSVYEKAVSQINTSKIFIIFYIYSHINNIQLNKNIQQKQNTEHLLNEENPTNSSC</sequence>
<dbReference type="GO" id="GO:0034388">
    <property type="term" value="C:Pwp2p-containing subcomplex of 90S preribosome"/>
    <property type="evidence" value="ECO:0007669"/>
    <property type="project" value="TreeGrafter"/>
</dbReference>
<evidence type="ECO:0000256" key="3">
    <source>
        <dbReference type="ARBA" id="ARBA00022552"/>
    </source>
</evidence>
<dbReference type="Pfam" id="PF23240">
    <property type="entry name" value="HAT_PRP39_N"/>
    <property type="match status" value="1"/>
</dbReference>
<dbReference type="PANTHER" id="PTHR23271">
    <property type="entry name" value="HEPATOCELLULAR CARCINOMA-ASSOCIATED ANTIGEN 66"/>
    <property type="match status" value="1"/>
</dbReference>
<dbReference type="AlphaFoldDB" id="A0AAN8J0A9"/>
<dbReference type="PANTHER" id="PTHR23271:SF1">
    <property type="entry name" value="U3 SMALL NUCLEOLAR RNA-ASSOCIATED PROTEIN 6 HOMOLOG"/>
    <property type="match status" value="1"/>
</dbReference>
<evidence type="ECO:0000256" key="4">
    <source>
        <dbReference type="ARBA" id="ARBA00022737"/>
    </source>
</evidence>
<evidence type="ECO:0000256" key="5">
    <source>
        <dbReference type="ARBA" id="ARBA00023242"/>
    </source>
</evidence>
<name>A0AAN8J0A9_PATCE</name>
<dbReference type="SUPFAM" id="SSF48452">
    <property type="entry name" value="TPR-like"/>
    <property type="match status" value="1"/>
</dbReference>
<evidence type="ECO:0000313" key="7">
    <source>
        <dbReference type="EMBL" id="KAK6169354.1"/>
    </source>
</evidence>
<comment type="similarity">
    <text evidence="2">Belongs to the UTP6 family.</text>
</comment>
<dbReference type="Pfam" id="PF08640">
    <property type="entry name" value="U3_assoc_6"/>
    <property type="match status" value="1"/>
</dbReference>
<comment type="caution">
    <text evidence="7">The sequence shown here is derived from an EMBL/GenBank/DDBJ whole genome shotgun (WGS) entry which is preliminary data.</text>
</comment>
<dbReference type="Proteomes" id="UP001347796">
    <property type="component" value="Unassembled WGS sequence"/>
</dbReference>
<keyword evidence="3" id="KW-0698">rRNA processing</keyword>
<dbReference type="InterPro" id="IPR011990">
    <property type="entry name" value="TPR-like_helical_dom_sf"/>
</dbReference>
<evidence type="ECO:0000259" key="6">
    <source>
        <dbReference type="Pfam" id="PF08640"/>
    </source>
</evidence>
<dbReference type="InterPro" id="IPR013949">
    <property type="entry name" value="Utp6"/>
</dbReference>
<reference evidence="7 8" key="1">
    <citation type="submission" date="2024-01" db="EMBL/GenBank/DDBJ databases">
        <title>The genome of the rayed Mediterranean limpet Patella caerulea (Linnaeus, 1758).</title>
        <authorList>
            <person name="Anh-Thu Weber A."/>
            <person name="Halstead-Nussloch G."/>
        </authorList>
    </citation>
    <scope>NUCLEOTIDE SEQUENCE [LARGE SCALE GENOMIC DNA]</scope>
    <source>
        <strain evidence="7">AATW-2023a</strain>
        <tissue evidence="7">Whole specimen</tissue>
    </source>
</reference>
<dbReference type="InterPro" id="IPR055347">
    <property type="entry name" value="UTP6_N"/>
</dbReference>
<dbReference type="GO" id="GO:0030515">
    <property type="term" value="F:snoRNA binding"/>
    <property type="evidence" value="ECO:0007669"/>
    <property type="project" value="InterPro"/>
</dbReference>
<dbReference type="SMART" id="SM00386">
    <property type="entry name" value="HAT"/>
    <property type="match status" value="4"/>
</dbReference>
<evidence type="ECO:0000313" key="8">
    <source>
        <dbReference type="Proteomes" id="UP001347796"/>
    </source>
</evidence>
<dbReference type="GO" id="GO:0032040">
    <property type="term" value="C:small-subunit processome"/>
    <property type="evidence" value="ECO:0007669"/>
    <property type="project" value="TreeGrafter"/>
</dbReference>
<comment type="subcellular location">
    <subcellularLocation>
        <location evidence="1">Nucleus</location>
        <location evidence="1">Nucleolus</location>
    </subcellularLocation>
</comment>
<gene>
    <name evidence="7" type="ORF">SNE40_020425</name>
</gene>
<keyword evidence="4" id="KW-0677">Repeat</keyword>
<organism evidence="7 8">
    <name type="scientific">Patella caerulea</name>
    <name type="common">Rayed Mediterranean limpet</name>
    <dbReference type="NCBI Taxonomy" id="87958"/>
    <lineage>
        <taxon>Eukaryota</taxon>
        <taxon>Metazoa</taxon>
        <taxon>Spiralia</taxon>
        <taxon>Lophotrochozoa</taxon>
        <taxon>Mollusca</taxon>
        <taxon>Gastropoda</taxon>
        <taxon>Patellogastropoda</taxon>
        <taxon>Patelloidea</taxon>
        <taxon>Patellidae</taxon>
        <taxon>Patella</taxon>
    </lineage>
</organism>
<proteinExistence type="inferred from homology"/>
<dbReference type="InterPro" id="IPR003107">
    <property type="entry name" value="HAT"/>
</dbReference>
<dbReference type="Gene3D" id="1.25.40.10">
    <property type="entry name" value="Tetratricopeptide repeat domain"/>
    <property type="match status" value="1"/>
</dbReference>
<dbReference type="EMBL" id="JAZGQO010000015">
    <property type="protein sequence ID" value="KAK6169354.1"/>
    <property type="molecule type" value="Genomic_DNA"/>
</dbReference>
<keyword evidence="8" id="KW-1185">Reference proteome</keyword>
<dbReference type="GO" id="GO:0000462">
    <property type="term" value="P:maturation of SSU-rRNA from tricistronic rRNA transcript (SSU-rRNA, 5.8S rRNA, LSU-rRNA)"/>
    <property type="evidence" value="ECO:0007669"/>
    <property type="project" value="InterPro"/>
</dbReference>
<keyword evidence="5" id="KW-0539">Nucleus</keyword>
<feature type="domain" description="U3 small nucleolar RNA-associated protein 6 N-terminal" evidence="6">
    <location>
        <begin position="9"/>
        <end position="84"/>
    </location>
</feature>
<accession>A0AAN8J0A9</accession>